<proteinExistence type="predicted"/>
<protein>
    <submittedName>
        <fullName evidence="1">Uncharacterized protein</fullName>
    </submittedName>
</protein>
<dbReference type="EMBL" id="FOSF01000001">
    <property type="protein sequence ID" value="SFJ73785.1"/>
    <property type="molecule type" value="Genomic_DNA"/>
</dbReference>
<evidence type="ECO:0000313" key="2">
    <source>
        <dbReference type="Proteomes" id="UP000243374"/>
    </source>
</evidence>
<evidence type="ECO:0000313" key="1">
    <source>
        <dbReference type="EMBL" id="SFJ73785.1"/>
    </source>
</evidence>
<reference evidence="1 2" key="1">
    <citation type="submission" date="2016-10" db="EMBL/GenBank/DDBJ databases">
        <authorList>
            <person name="Varghese N."/>
            <person name="Submissions S."/>
        </authorList>
    </citation>
    <scope>NUCLEOTIDE SEQUENCE [LARGE SCALE GENOMIC DNA]</scope>
    <source>
        <strain evidence="1 2">22B</strain>
    </source>
</reference>
<gene>
    <name evidence="1" type="ORF">SAMN04487865_100195</name>
</gene>
<dbReference type="RefSeq" id="WP_074837919.1">
    <property type="nucleotide sequence ID" value="NZ_CP047056.1"/>
</dbReference>
<sequence length="74" mass="8413">MSETVYPKPSQTYVRKGRCVYCGSKKIKNLYGYEWCGKTCKLGALGFDIYERENHLGPYAPSEPEPVEEDSGEE</sequence>
<dbReference type="Proteomes" id="UP000243374">
    <property type="component" value="Unassembled WGS sequence"/>
</dbReference>
<name>A0A662Z8C4_9GAMM</name>
<keyword evidence="2" id="KW-1185">Reference proteome</keyword>
<organism evidence="1 2">
    <name type="scientific">Succinivibrio dextrinosolvens</name>
    <dbReference type="NCBI Taxonomy" id="83771"/>
    <lineage>
        <taxon>Bacteria</taxon>
        <taxon>Pseudomonadati</taxon>
        <taxon>Pseudomonadota</taxon>
        <taxon>Gammaproteobacteria</taxon>
        <taxon>Aeromonadales</taxon>
        <taxon>Succinivibrionaceae</taxon>
        <taxon>Succinivibrio</taxon>
    </lineage>
</organism>
<dbReference type="AlphaFoldDB" id="A0A662Z8C4"/>
<accession>A0A662Z8C4</accession>